<name>A0A9P7VQG8_9AGAR</name>
<gene>
    <name evidence="2" type="ORF">BT62DRAFT_1006526</name>
</gene>
<evidence type="ECO:0000259" key="1">
    <source>
        <dbReference type="PROSITE" id="PS50181"/>
    </source>
</evidence>
<evidence type="ECO:0000313" key="3">
    <source>
        <dbReference type="Proteomes" id="UP000812287"/>
    </source>
</evidence>
<dbReference type="EMBL" id="MU250536">
    <property type="protein sequence ID" value="KAG7445546.1"/>
    <property type="molecule type" value="Genomic_DNA"/>
</dbReference>
<dbReference type="AlphaFoldDB" id="A0A9P7VQG8"/>
<comment type="caution">
    <text evidence="2">The sequence shown here is derived from an EMBL/GenBank/DDBJ whole genome shotgun (WGS) entry which is preliminary data.</text>
</comment>
<sequence length="303" mass="35273">MPLPYVHYRRVFCDLPVEVYVPILSYLSPLDDICFGRIDRKKKAIVESYFWSEFIQLMVSYFSKQELLELRLIQAETGTLISGSTALQFLERKTYPNSDLDIYSPARYSKDVGEFLLRIGYHFCPRERQIMPFHELTEGVQVYDFYRNGQKIQLMSAYYSPMEIILAYHCTTVMNVITATYAYSLYPRTTFSQRRGLIISTDDSAQDEGRQNPYSEFQAHSLRWVGDRRCLSVKLPPMELHFTPYPITANSWQITCVRTPSLPLERYYKRCASVSLTDAALEWLGPDVSSEMLEDIFEGPHDS</sequence>
<organism evidence="2 3">
    <name type="scientific">Guyanagaster necrorhizus</name>
    <dbReference type="NCBI Taxonomy" id="856835"/>
    <lineage>
        <taxon>Eukaryota</taxon>
        <taxon>Fungi</taxon>
        <taxon>Dikarya</taxon>
        <taxon>Basidiomycota</taxon>
        <taxon>Agaricomycotina</taxon>
        <taxon>Agaricomycetes</taxon>
        <taxon>Agaricomycetidae</taxon>
        <taxon>Agaricales</taxon>
        <taxon>Marasmiineae</taxon>
        <taxon>Physalacriaceae</taxon>
        <taxon>Guyanagaster</taxon>
    </lineage>
</organism>
<dbReference type="OrthoDB" id="3041043at2759"/>
<dbReference type="Proteomes" id="UP000812287">
    <property type="component" value="Unassembled WGS sequence"/>
</dbReference>
<reference evidence="2" key="1">
    <citation type="submission" date="2020-11" db="EMBL/GenBank/DDBJ databases">
        <title>Adaptations for nitrogen fixation in a non-lichenized fungal sporocarp promotes dispersal by wood-feeding termites.</title>
        <authorList>
            <consortium name="DOE Joint Genome Institute"/>
            <person name="Koch R.A."/>
            <person name="Yoon G."/>
            <person name="Arayal U."/>
            <person name="Lail K."/>
            <person name="Amirebrahimi M."/>
            <person name="Labutti K."/>
            <person name="Lipzen A."/>
            <person name="Riley R."/>
            <person name="Barry K."/>
            <person name="Henrissat B."/>
            <person name="Grigoriev I.V."/>
            <person name="Herr J.R."/>
            <person name="Aime M.C."/>
        </authorList>
    </citation>
    <scope>NUCLEOTIDE SEQUENCE</scope>
    <source>
        <strain evidence="2">MCA 3950</strain>
    </source>
</reference>
<dbReference type="GeneID" id="66099543"/>
<protein>
    <recommendedName>
        <fullName evidence="1">F-box domain-containing protein</fullName>
    </recommendedName>
</protein>
<dbReference type="RefSeq" id="XP_043039046.1">
    <property type="nucleotide sequence ID" value="XM_043177256.1"/>
</dbReference>
<dbReference type="PROSITE" id="PS50181">
    <property type="entry name" value="FBOX"/>
    <property type="match status" value="1"/>
</dbReference>
<dbReference type="InterPro" id="IPR001810">
    <property type="entry name" value="F-box_dom"/>
</dbReference>
<accession>A0A9P7VQG8</accession>
<feature type="domain" description="F-box" evidence="1">
    <location>
        <begin position="9"/>
        <end position="54"/>
    </location>
</feature>
<evidence type="ECO:0000313" key="2">
    <source>
        <dbReference type="EMBL" id="KAG7445546.1"/>
    </source>
</evidence>
<proteinExistence type="predicted"/>
<keyword evidence="3" id="KW-1185">Reference proteome</keyword>